<evidence type="ECO:0000313" key="1">
    <source>
        <dbReference type="EMBL" id="BAI69004.1"/>
    </source>
</evidence>
<dbReference type="EMBL" id="AP011112">
    <property type="protein sequence ID" value="BAI69004.1"/>
    <property type="molecule type" value="Genomic_DNA"/>
</dbReference>
<organism evidence="1 2">
    <name type="scientific">Hydrogenobacter thermophilus (strain DSM 6534 / IAM 12695 / TK-6)</name>
    <dbReference type="NCBI Taxonomy" id="608538"/>
    <lineage>
        <taxon>Bacteria</taxon>
        <taxon>Pseudomonadati</taxon>
        <taxon>Aquificota</taxon>
        <taxon>Aquificia</taxon>
        <taxon>Aquificales</taxon>
        <taxon>Aquificaceae</taxon>
        <taxon>Hydrogenobacter</taxon>
    </lineage>
</organism>
<reference evidence="1 2" key="1">
    <citation type="journal article" date="2010" name="J. Bacteriol.">
        <title>Complete genome sequence of the thermophilic, obligately chemolithoautotrophic hydrogen-oxidizing bacterium Hydrogenobacter thermophilus TK-6.</title>
        <authorList>
            <person name="Arai H."/>
            <person name="Kanbe H."/>
            <person name="Ishii M."/>
            <person name="Igarashi Y."/>
        </authorList>
    </citation>
    <scope>NUCLEOTIDE SEQUENCE [LARGE SCALE GENOMIC DNA]</scope>
    <source>
        <strain evidence="2">DSM 6534 / IAM 12695 / TK-6 [Tokyo]</strain>
    </source>
</reference>
<evidence type="ECO:0000313" key="2">
    <source>
        <dbReference type="Proteomes" id="UP000002574"/>
    </source>
</evidence>
<dbReference type="RefSeq" id="WP_012963186.1">
    <property type="nucleotide sequence ID" value="NC_013799.1"/>
</dbReference>
<name>D3DGQ2_HYDTT</name>
<accession>D3DGQ2</accession>
<sequence>MRTAHLRIVEKLLDYYRNPENWGKSLKQVAQAFGHSYPYILKCIQLYGTERFRKEKDAIYHEILSEASNIAIARLYEMLLSEDKEEFKQAQAEVRQWYKTVFGEKQYHTHEAGDKLSTLLSALAEIRQKYAK</sequence>
<protein>
    <submittedName>
        <fullName evidence="1">Uncharacterized protein</fullName>
    </submittedName>
</protein>
<dbReference type="Proteomes" id="UP000002574">
    <property type="component" value="Chromosome"/>
</dbReference>
<dbReference type="KEGG" id="hth:HTH_0542"/>
<dbReference type="AlphaFoldDB" id="D3DGQ2"/>
<dbReference type="STRING" id="608538.HTH_0542"/>
<proteinExistence type="predicted"/>
<keyword evidence="2" id="KW-1185">Reference proteome</keyword>
<gene>
    <name evidence="1" type="ordered locus">HTH_0542</name>
</gene>
<dbReference type="KEGG" id="hte:Hydth_0540"/>